<dbReference type="Proteomes" id="UP000286594">
    <property type="component" value="Unassembled WGS sequence"/>
</dbReference>
<evidence type="ECO:0000313" key="1">
    <source>
        <dbReference type="EMBL" id="RWR43850.1"/>
    </source>
</evidence>
<sequence>MNWFGVIWQRMAMPVHPIWFTQTLPIFAHCSTLFERQLCPHQRHSPRILLHNATTDGFREAAPRRRRMLSRQLWAEAV</sequence>
<organism evidence="1 2">
    <name type="scientific">Paenirhodobacter ferrireducens</name>
    <dbReference type="NCBI Taxonomy" id="1215032"/>
    <lineage>
        <taxon>Bacteria</taxon>
        <taxon>Pseudomonadati</taxon>
        <taxon>Pseudomonadota</taxon>
        <taxon>Alphaproteobacteria</taxon>
        <taxon>Rhodobacterales</taxon>
        <taxon>Rhodobacter group</taxon>
        <taxon>Paenirhodobacter</taxon>
    </lineage>
</organism>
<name>A0A443L3U5_9RHOB</name>
<proteinExistence type="predicted"/>
<dbReference type="EMBL" id="SAVB01000043">
    <property type="protein sequence ID" value="RWR43850.1"/>
    <property type="molecule type" value="Genomic_DNA"/>
</dbReference>
<evidence type="ECO:0000313" key="2">
    <source>
        <dbReference type="Proteomes" id="UP000286594"/>
    </source>
</evidence>
<dbReference type="AlphaFoldDB" id="A0A443L3U5"/>
<accession>A0A443L3U5</accession>
<comment type="caution">
    <text evidence="1">The sequence shown here is derived from an EMBL/GenBank/DDBJ whole genome shotgun (WGS) entry which is preliminary data.</text>
</comment>
<protein>
    <submittedName>
        <fullName evidence="1">Uncharacterized protein</fullName>
    </submittedName>
</protein>
<reference evidence="1 2" key="1">
    <citation type="submission" date="2019-01" db="EMBL/GenBank/DDBJ databases">
        <title>Sinorhodobacter populi sp. nov. isolated from the symptomatic bark tissue of Populus euramericana canker.</title>
        <authorList>
            <person name="Xu G."/>
        </authorList>
    </citation>
    <scope>NUCLEOTIDE SEQUENCE [LARGE SCALE GENOMIC DNA]</scope>
    <source>
        <strain evidence="1 2">CCTCC AB2012026</strain>
    </source>
</reference>
<keyword evidence="2" id="KW-1185">Reference proteome</keyword>
<gene>
    <name evidence="1" type="ORF">EOW65_19700</name>
</gene>